<gene>
    <name evidence="4 5" type="primary">kdsB</name>
    <name evidence="5" type="ORF">ACFS6H_04995</name>
</gene>
<keyword evidence="4" id="KW-0963">Cytoplasm</keyword>
<dbReference type="NCBIfam" id="TIGR00466">
    <property type="entry name" value="kdsB"/>
    <property type="match status" value="1"/>
</dbReference>
<evidence type="ECO:0000256" key="4">
    <source>
        <dbReference type="HAMAP-Rule" id="MF_00057"/>
    </source>
</evidence>
<dbReference type="SUPFAM" id="SSF53448">
    <property type="entry name" value="Nucleotide-diphospho-sugar transferases"/>
    <property type="match status" value="1"/>
</dbReference>
<evidence type="ECO:0000313" key="5">
    <source>
        <dbReference type="EMBL" id="MFD2919059.1"/>
    </source>
</evidence>
<comment type="caution">
    <text evidence="5">The sequence shown here is derived from an EMBL/GenBank/DDBJ whole genome shotgun (WGS) entry which is preliminary data.</text>
</comment>
<dbReference type="Pfam" id="PF02348">
    <property type="entry name" value="CTP_transf_3"/>
    <property type="match status" value="1"/>
</dbReference>
<dbReference type="InterPro" id="IPR003329">
    <property type="entry name" value="Cytidylyl_trans"/>
</dbReference>
<dbReference type="EMBL" id="JBHUOZ010000001">
    <property type="protein sequence ID" value="MFD2919059.1"/>
    <property type="molecule type" value="Genomic_DNA"/>
</dbReference>
<comment type="catalytic activity">
    <reaction evidence="4">
        <text>3-deoxy-alpha-D-manno-oct-2-ulosonate + CTP = CMP-3-deoxy-beta-D-manno-octulosonate + diphosphate</text>
        <dbReference type="Rhea" id="RHEA:23448"/>
        <dbReference type="ChEBI" id="CHEBI:33019"/>
        <dbReference type="ChEBI" id="CHEBI:37563"/>
        <dbReference type="ChEBI" id="CHEBI:85986"/>
        <dbReference type="ChEBI" id="CHEBI:85987"/>
        <dbReference type="EC" id="2.7.7.38"/>
    </reaction>
</comment>
<reference evidence="6" key="1">
    <citation type="journal article" date="2019" name="Int. J. Syst. Evol. Microbiol.">
        <title>The Global Catalogue of Microorganisms (GCM) 10K type strain sequencing project: providing services to taxonomists for standard genome sequencing and annotation.</title>
        <authorList>
            <consortium name="The Broad Institute Genomics Platform"/>
            <consortium name="The Broad Institute Genome Sequencing Center for Infectious Disease"/>
            <person name="Wu L."/>
            <person name="Ma J."/>
        </authorList>
    </citation>
    <scope>NUCLEOTIDE SEQUENCE [LARGE SCALE GENOMIC DNA]</scope>
    <source>
        <strain evidence="6">KCTC 23299</strain>
    </source>
</reference>
<dbReference type="PANTHER" id="PTHR42866:SF2">
    <property type="entry name" value="3-DEOXY-MANNO-OCTULOSONATE CYTIDYLYLTRANSFERASE, MITOCHONDRIAL"/>
    <property type="match status" value="1"/>
</dbReference>
<evidence type="ECO:0000256" key="2">
    <source>
        <dbReference type="ARBA" id="ARBA00022695"/>
    </source>
</evidence>
<dbReference type="GO" id="GO:0008690">
    <property type="term" value="F:3-deoxy-manno-octulosonate cytidylyltransferase activity"/>
    <property type="evidence" value="ECO:0007669"/>
    <property type="project" value="UniProtKB-EC"/>
</dbReference>
<evidence type="ECO:0000256" key="1">
    <source>
        <dbReference type="ARBA" id="ARBA00022679"/>
    </source>
</evidence>
<dbReference type="CDD" id="cd02517">
    <property type="entry name" value="CMP-KDO-Synthetase"/>
    <property type="match status" value="1"/>
</dbReference>
<comment type="similarity">
    <text evidence="4">Belongs to the KdsB family.</text>
</comment>
<dbReference type="RefSeq" id="WP_386095873.1">
    <property type="nucleotide sequence ID" value="NZ_JBHUOZ010000001.1"/>
</dbReference>
<comment type="subcellular location">
    <subcellularLocation>
        <location evidence="4">Cytoplasm</location>
    </subcellularLocation>
</comment>
<dbReference type="PANTHER" id="PTHR42866">
    <property type="entry name" value="3-DEOXY-MANNO-OCTULOSONATE CYTIDYLYLTRANSFERASE"/>
    <property type="match status" value="1"/>
</dbReference>
<keyword evidence="6" id="KW-1185">Reference proteome</keyword>
<keyword evidence="2 4" id="KW-0548">Nucleotidyltransferase</keyword>
<comment type="function">
    <text evidence="4">Activates KDO (a required 8-carbon sugar) for incorporation into bacterial lipopolysaccharide in Gram-negative bacteria.</text>
</comment>
<dbReference type="Proteomes" id="UP001597511">
    <property type="component" value="Unassembled WGS sequence"/>
</dbReference>
<proteinExistence type="inferred from homology"/>
<dbReference type="NCBIfam" id="NF003952">
    <property type="entry name" value="PRK05450.1-5"/>
    <property type="match status" value="1"/>
</dbReference>
<dbReference type="InterPro" id="IPR029044">
    <property type="entry name" value="Nucleotide-diphossugar_trans"/>
</dbReference>
<evidence type="ECO:0000313" key="6">
    <source>
        <dbReference type="Proteomes" id="UP001597511"/>
    </source>
</evidence>
<protein>
    <recommendedName>
        <fullName evidence="4">3-deoxy-manno-octulosonate cytidylyltransferase</fullName>
        <ecNumber evidence="4">2.7.7.38</ecNumber>
    </recommendedName>
    <alternativeName>
        <fullName evidence="4">CMP-2-keto-3-deoxyoctulosonic acid synthase</fullName>
        <shortName evidence="4">CKS</shortName>
        <shortName evidence="4">CMP-KDO synthase</shortName>
    </alternativeName>
</protein>
<dbReference type="HAMAP" id="MF_00057">
    <property type="entry name" value="KdsB"/>
    <property type="match status" value="1"/>
</dbReference>
<keyword evidence="1 4" id="KW-0808">Transferase</keyword>
<name>A0ABW6A210_9BACT</name>
<organism evidence="5 6">
    <name type="scientific">Terrimonas rubra</name>
    <dbReference type="NCBI Taxonomy" id="1035890"/>
    <lineage>
        <taxon>Bacteria</taxon>
        <taxon>Pseudomonadati</taxon>
        <taxon>Bacteroidota</taxon>
        <taxon>Chitinophagia</taxon>
        <taxon>Chitinophagales</taxon>
        <taxon>Chitinophagaceae</taxon>
        <taxon>Terrimonas</taxon>
    </lineage>
</organism>
<evidence type="ECO:0000256" key="3">
    <source>
        <dbReference type="ARBA" id="ARBA00022985"/>
    </source>
</evidence>
<dbReference type="InterPro" id="IPR004528">
    <property type="entry name" value="KdsB"/>
</dbReference>
<sequence length="247" mass="27464">MTSSATIPVAAFIPARYAATRFPAKLMQPLGNKTVIRHTYDATVATGLFNEVIVVTDSDIIYNEIVDNGGKAIMSLKPHESGSDRIAEAVAGLDVEVIINVQGDEPFIQKEPLQKLVQLFTDPMVQVGSLMRVIKSSEELQATSAVKVVVNKHNDALYFSRNVIPYVANPGIPVDHYLHIGVYGYRKQILLDFTTWPPALLERVEKLEQLRYLENGIKIRMAKVDFISVAIDTPEDLEQAKQMLAEK</sequence>
<comment type="pathway">
    <text evidence="4">Nucleotide-sugar biosynthesis; CMP-3-deoxy-D-manno-octulosonate biosynthesis; CMP-3-deoxy-D-manno-octulosonate from 3-deoxy-D-manno-octulosonate and CTP: step 1/1.</text>
</comment>
<keyword evidence="3 4" id="KW-0448">Lipopolysaccharide biosynthesis</keyword>
<accession>A0ABW6A210</accession>
<dbReference type="EC" id="2.7.7.38" evidence="4"/>
<dbReference type="Gene3D" id="3.90.550.10">
    <property type="entry name" value="Spore Coat Polysaccharide Biosynthesis Protein SpsA, Chain A"/>
    <property type="match status" value="1"/>
</dbReference>